<keyword evidence="2" id="KW-1185">Reference proteome</keyword>
<dbReference type="Proteomes" id="UP001500459">
    <property type="component" value="Unassembled WGS sequence"/>
</dbReference>
<dbReference type="RefSeq" id="WP_344926561.1">
    <property type="nucleotide sequence ID" value="NZ_BAABCW010000006.1"/>
</dbReference>
<evidence type="ECO:0000313" key="2">
    <source>
        <dbReference type="Proteomes" id="UP001500459"/>
    </source>
</evidence>
<dbReference type="EMBL" id="BAABCW010000006">
    <property type="protein sequence ID" value="GAA3507973.1"/>
    <property type="molecule type" value="Genomic_DNA"/>
</dbReference>
<evidence type="ECO:0000313" key="1">
    <source>
        <dbReference type="EMBL" id="GAA3507973.1"/>
    </source>
</evidence>
<gene>
    <name evidence="1" type="ORF">GCM10022393_17590</name>
</gene>
<protein>
    <submittedName>
        <fullName evidence="1">Uncharacterized protein</fullName>
    </submittedName>
</protein>
<sequence>MGITKLRTVYWNEQSLSIGNIKSKNLISFTDIKNIERTFLFDDFPFKIKYVESGKLKKLYFLPKSKVFQDMMSENELIEKLKKEIKKSNANNV</sequence>
<accession>A0ABP6UGT3</accession>
<proteinExistence type="predicted"/>
<name>A0ABP6UGT3_9FLAO</name>
<organism evidence="1 2">
    <name type="scientific">Aquimarina addita</name>
    <dbReference type="NCBI Taxonomy" id="870485"/>
    <lineage>
        <taxon>Bacteria</taxon>
        <taxon>Pseudomonadati</taxon>
        <taxon>Bacteroidota</taxon>
        <taxon>Flavobacteriia</taxon>
        <taxon>Flavobacteriales</taxon>
        <taxon>Flavobacteriaceae</taxon>
        <taxon>Aquimarina</taxon>
    </lineage>
</organism>
<reference evidence="2" key="1">
    <citation type="journal article" date="2019" name="Int. J. Syst. Evol. Microbiol.">
        <title>The Global Catalogue of Microorganisms (GCM) 10K type strain sequencing project: providing services to taxonomists for standard genome sequencing and annotation.</title>
        <authorList>
            <consortium name="The Broad Institute Genomics Platform"/>
            <consortium name="The Broad Institute Genome Sequencing Center for Infectious Disease"/>
            <person name="Wu L."/>
            <person name="Ma J."/>
        </authorList>
    </citation>
    <scope>NUCLEOTIDE SEQUENCE [LARGE SCALE GENOMIC DNA]</scope>
    <source>
        <strain evidence="2">JCM 17106</strain>
    </source>
</reference>
<comment type="caution">
    <text evidence="1">The sequence shown here is derived from an EMBL/GenBank/DDBJ whole genome shotgun (WGS) entry which is preliminary data.</text>
</comment>